<dbReference type="Proteomes" id="UP000516305">
    <property type="component" value="Chromosome"/>
</dbReference>
<accession>A0A7H0VI65</accession>
<evidence type="ECO:0000256" key="1">
    <source>
        <dbReference type="ARBA" id="ARBA00009091"/>
    </source>
</evidence>
<dbReference type="PANTHER" id="PTHR35089:SF1">
    <property type="entry name" value="CHAPERONE PROTEIN SKP"/>
    <property type="match status" value="1"/>
</dbReference>
<organism evidence="5 6">
    <name type="scientific">Croceimicrobium hydrocarbonivorans</name>
    <dbReference type="NCBI Taxonomy" id="2761580"/>
    <lineage>
        <taxon>Bacteria</taxon>
        <taxon>Pseudomonadati</taxon>
        <taxon>Bacteroidota</taxon>
        <taxon>Flavobacteriia</taxon>
        <taxon>Flavobacteriales</taxon>
        <taxon>Owenweeksiaceae</taxon>
        <taxon>Croceimicrobium</taxon>
    </lineage>
</organism>
<sequence>MKKIILLAALFFGLSSTAFAQQKIGHINADELLALMPETKAAQTELENFSNRLQADLTEMENELTKKIEEFRRNEQMMTTSTREIKTKELQELQGRIQQFSQSAQQELQSKQVELLQPVIDKASKAIADVAREKGFAYVLDSSESKAVVVFAEGGEDIMPLVKAKLGIQ</sequence>
<evidence type="ECO:0000256" key="2">
    <source>
        <dbReference type="ARBA" id="ARBA00022729"/>
    </source>
</evidence>
<evidence type="ECO:0000256" key="4">
    <source>
        <dbReference type="SAM" id="SignalP"/>
    </source>
</evidence>
<feature type="chain" id="PRO_5028827010" evidence="4">
    <location>
        <begin position="21"/>
        <end position="169"/>
    </location>
</feature>
<gene>
    <name evidence="5" type="ORF">H4K34_06125</name>
</gene>
<dbReference type="KEGG" id="chyd:H4K34_06125"/>
<feature type="signal peptide" evidence="4">
    <location>
        <begin position="1"/>
        <end position="20"/>
    </location>
</feature>
<comment type="similarity">
    <text evidence="1">Belongs to the Skp family.</text>
</comment>
<name>A0A7H0VI65_9FLAO</name>
<dbReference type="RefSeq" id="WP_210759941.1">
    <property type="nucleotide sequence ID" value="NZ_CP060139.1"/>
</dbReference>
<dbReference type="GO" id="GO:0005829">
    <property type="term" value="C:cytosol"/>
    <property type="evidence" value="ECO:0007669"/>
    <property type="project" value="TreeGrafter"/>
</dbReference>
<dbReference type="GO" id="GO:0050821">
    <property type="term" value="P:protein stabilization"/>
    <property type="evidence" value="ECO:0007669"/>
    <property type="project" value="TreeGrafter"/>
</dbReference>
<keyword evidence="2 4" id="KW-0732">Signal</keyword>
<proteinExistence type="inferred from homology"/>
<evidence type="ECO:0000313" key="5">
    <source>
        <dbReference type="EMBL" id="QNR25413.1"/>
    </source>
</evidence>
<dbReference type="PANTHER" id="PTHR35089">
    <property type="entry name" value="CHAPERONE PROTEIN SKP"/>
    <property type="match status" value="1"/>
</dbReference>
<dbReference type="AlphaFoldDB" id="A0A7H0VI65"/>
<dbReference type="Gene3D" id="3.30.910.20">
    <property type="entry name" value="Skp domain"/>
    <property type="match status" value="1"/>
</dbReference>
<reference evidence="5 6" key="1">
    <citation type="submission" date="2020-08" db="EMBL/GenBank/DDBJ databases">
        <title>Croceimicrobium hydrocarbonivorans gen. nov., sp. nov., a novel marine bacterium isolated from a bacterial consortium that degrades polyethylene terephthalate.</title>
        <authorList>
            <person name="Liu R."/>
        </authorList>
    </citation>
    <scope>NUCLEOTIDE SEQUENCE [LARGE SCALE GENOMIC DNA]</scope>
    <source>
        <strain evidence="5 6">A20-9</strain>
    </source>
</reference>
<feature type="coiled-coil region" evidence="3">
    <location>
        <begin position="43"/>
        <end position="110"/>
    </location>
</feature>
<dbReference type="InterPro" id="IPR005632">
    <property type="entry name" value="Chaperone_Skp"/>
</dbReference>
<protein>
    <submittedName>
        <fullName evidence="5">OmpH family outer membrane protein</fullName>
    </submittedName>
</protein>
<dbReference type="InterPro" id="IPR024930">
    <property type="entry name" value="Skp_dom_sf"/>
</dbReference>
<evidence type="ECO:0000256" key="3">
    <source>
        <dbReference type="SAM" id="Coils"/>
    </source>
</evidence>
<dbReference type="SMART" id="SM00935">
    <property type="entry name" value="OmpH"/>
    <property type="match status" value="1"/>
</dbReference>
<dbReference type="SUPFAM" id="SSF111384">
    <property type="entry name" value="OmpH-like"/>
    <property type="match status" value="1"/>
</dbReference>
<evidence type="ECO:0000313" key="6">
    <source>
        <dbReference type="Proteomes" id="UP000516305"/>
    </source>
</evidence>
<dbReference type="Pfam" id="PF03938">
    <property type="entry name" value="OmpH"/>
    <property type="match status" value="1"/>
</dbReference>
<keyword evidence="3" id="KW-0175">Coiled coil</keyword>
<keyword evidence="6" id="KW-1185">Reference proteome</keyword>
<dbReference type="EMBL" id="CP060139">
    <property type="protein sequence ID" value="QNR25413.1"/>
    <property type="molecule type" value="Genomic_DNA"/>
</dbReference>
<dbReference type="GO" id="GO:0051082">
    <property type="term" value="F:unfolded protein binding"/>
    <property type="evidence" value="ECO:0007669"/>
    <property type="project" value="InterPro"/>
</dbReference>